<gene>
    <name evidence="5" type="ORF">RQP52_13740</name>
</gene>
<keyword evidence="3" id="KW-0804">Transcription</keyword>
<dbReference type="InterPro" id="IPR011663">
    <property type="entry name" value="UTRA"/>
</dbReference>
<feature type="domain" description="HTH gntR-type" evidence="4">
    <location>
        <begin position="10"/>
        <end position="78"/>
    </location>
</feature>
<dbReference type="EMBL" id="JAWCUD010000003">
    <property type="protein sequence ID" value="MDU0202161.1"/>
    <property type="molecule type" value="Genomic_DNA"/>
</dbReference>
<dbReference type="Gene3D" id="3.40.1410.10">
    <property type="entry name" value="Chorismate lyase-like"/>
    <property type="match status" value="1"/>
</dbReference>
<dbReference type="InterPro" id="IPR050679">
    <property type="entry name" value="Bact_HTH_transcr_reg"/>
</dbReference>
<keyword evidence="2" id="KW-0238">DNA-binding</keyword>
<evidence type="ECO:0000313" key="5">
    <source>
        <dbReference type="EMBL" id="MDU0202161.1"/>
    </source>
</evidence>
<evidence type="ECO:0000313" key="6">
    <source>
        <dbReference type="Proteomes" id="UP001260980"/>
    </source>
</evidence>
<dbReference type="Gene3D" id="1.10.10.10">
    <property type="entry name" value="Winged helix-like DNA-binding domain superfamily/Winged helix DNA-binding domain"/>
    <property type="match status" value="1"/>
</dbReference>
<evidence type="ECO:0000256" key="2">
    <source>
        <dbReference type="ARBA" id="ARBA00023125"/>
    </source>
</evidence>
<sequence length="247" mass="27915">MQRIDRDLPLPLYYQVYQQLEAELTDGSRQPGDYYSTEMELQERFQVSRATIRNALTMLENSGLINRITGKGIFLAPLKVKVDLPNLLSFSEEMKRRGMTPGTRLVEVEIVSPPKNITAALMLKETDEALLISRIRTGDQHPIVFSQSYLPLSLGLNKELDYTGSLYELIQAHTGREVTEAVHVIEGALVERESADLLGVDSGFPGLRFRRIAYDHGAQPLVYEEGVIRADLYSYEIRLSRTPNKGE</sequence>
<dbReference type="PANTHER" id="PTHR44846">
    <property type="entry name" value="MANNOSYL-D-GLYCERATE TRANSPORT/METABOLISM SYSTEM REPRESSOR MNGR-RELATED"/>
    <property type="match status" value="1"/>
</dbReference>
<dbReference type="RefSeq" id="WP_315952175.1">
    <property type="nucleotide sequence ID" value="NZ_JAWCUD010000003.1"/>
</dbReference>
<evidence type="ECO:0000256" key="3">
    <source>
        <dbReference type="ARBA" id="ARBA00023163"/>
    </source>
</evidence>
<dbReference type="PROSITE" id="PS50949">
    <property type="entry name" value="HTH_GNTR"/>
    <property type="match status" value="1"/>
</dbReference>
<evidence type="ECO:0000256" key="1">
    <source>
        <dbReference type="ARBA" id="ARBA00023015"/>
    </source>
</evidence>
<keyword evidence="6" id="KW-1185">Reference proteome</keyword>
<organism evidence="5 6">
    <name type="scientific">Paenibacillus violae</name>
    <dbReference type="NCBI Taxonomy" id="3077234"/>
    <lineage>
        <taxon>Bacteria</taxon>
        <taxon>Bacillati</taxon>
        <taxon>Bacillota</taxon>
        <taxon>Bacilli</taxon>
        <taxon>Bacillales</taxon>
        <taxon>Paenibacillaceae</taxon>
        <taxon>Paenibacillus</taxon>
    </lineage>
</organism>
<dbReference type="InterPro" id="IPR028978">
    <property type="entry name" value="Chorismate_lyase_/UTRA_dom_sf"/>
</dbReference>
<dbReference type="SUPFAM" id="SSF46785">
    <property type="entry name" value="Winged helix' DNA-binding domain"/>
    <property type="match status" value="1"/>
</dbReference>
<reference evidence="5 6" key="1">
    <citation type="submission" date="2023-10" db="EMBL/GenBank/DDBJ databases">
        <title>Paenibacillus strain PFR10 Genome sequencing and assembly.</title>
        <authorList>
            <person name="Kim I."/>
        </authorList>
    </citation>
    <scope>NUCLEOTIDE SEQUENCE [LARGE SCALE GENOMIC DNA]</scope>
    <source>
        <strain evidence="5 6">PFR10</strain>
    </source>
</reference>
<dbReference type="Proteomes" id="UP001260980">
    <property type="component" value="Unassembled WGS sequence"/>
</dbReference>
<dbReference type="PRINTS" id="PR00035">
    <property type="entry name" value="HTHGNTR"/>
</dbReference>
<dbReference type="SUPFAM" id="SSF64288">
    <property type="entry name" value="Chorismate lyase-like"/>
    <property type="match status" value="1"/>
</dbReference>
<keyword evidence="1" id="KW-0805">Transcription regulation</keyword>
<dbReference type="InterPro" id="IPR000524">
    <property type="entry name" value="Tscrpt_reg_HTH_GntR"/>
</dbReference>
<dbReference type="SMART" id="SM00866">
    <property type="entry name" value="UTRA"/>
    <property type="match status" value="1"/>
</dbReference>
<dbReference type="SMART" id="SM00345">
    <property type="entry name" value="HTH_GNTR"/>
    <property type="match status" value="1"/>
</dbReference>
<accession>A0ABU3RD11</accession>
<dbReference type="CDD" id="cd07377">
    <property type="entry name" value="WHTH_GntR"/>
    <property type="match status" value="1"/>
</dbReference>
<dbReference type="Pfam" id="PF07702">
    <property type="entry name" value="UTRA"/>
    <property type="match status" value="1"/>
</dbReference>
<evidence type="ECO:0000259" key="4">
    <source>
        <dbReference type="PROSITE" id="PS50949"/>
    </source>
</evidence>
<proteinExistence type="predicted"/>
<comment type="caution">
    <text evidence="5">The sequence shown here is derived from an EMBL/GenBank/DDBJ whole genome shotgun (WGS) entry which is preliminary data.</text>
</comment>
<dbReference type="InterPro" id="IPR036388">
    <property type="entry name" value="WH-like_DNA-bd_sf"/>
</dbReference>
<dbReference type="InterPro" id="IPR036390">
    <property type="entry name" value="WH_DNA-bd_sf"/>
</dbReference>
<name>A0ABU3RD11_9BACL</name>
<protein>
    <submittedName>
        <fullName evidence="5">GntR family transcriptional regulator</fullName>
    </submittedName>
</protein>
<dbReference type="PANTHER" id="PTHR44846:SF1">
    <property type="entry name" value="MANNOSYL-D-GLYCERATE TRANSPORT_METABOLISM SYSTEM REPRESSOR MNGR-RELATED"/>
    <property type="match status" value="1"/>
</dbReference>
<dbReference type="Pfam" id="PF00392">
    <property type="entry name" value="GntR"/>
    <property type="match status" value="1"/>
</dbReference>